<name>A0A6A7ATV5_9PLEO</name>
<dbReference type="Proteomes" id="UP000799423">
    <property type="component" value="Unassembled WGS sequence"/>
</dbReference>
<sequence length="265" mass="29224">MEPPSYDYVKVELEESDHIAVIKYNRPKSGNSLLPQLVSEMLAALRWADQNPDIRIIVQTGEGRFFCTGMELMDTQTPMPFGPNSDFHQLNKTLIECKKILIAAVNGPAAGYGVSSLALFDLVYSVPDAYFFTPFVKWGMAPEGASSYTFAKIMGHQKAAALCLAGDRISAEEADKLGLVTKILPRDGFRRSVLEIAGRLARAPQGSLRATKALMKQPVLQALLDANDRECEIIGKERYGSAEFTEAVAQFKVEQNRKSRSSSKL</sequence>
<evidence type="ECO:0000256" key="1">
    <source>
        <dbReference type="ARBA" id="ARBA00004275"/>
    </source>
</evidence>
<dbReference type="PANTHER" id="PTHR43684">
    <property type="match status" value="1"/>
</dbReference>
<dbReference type="Gene3D" id="3.90.226.10">
    <property type="entry name" value="2-enoyl-CoA Hydratase, Chain A, domain 1"/>
    <property type="match status" value="1"/>
</dbReference>
<evidence type="ECO:0000256" key="5">
    <source>
        <dbReference type="ARBA" id="ARBA00023235"/>
    </source>
</evidence>
<dbReference type="GO" id="GO:0005777">
    <property type="term" value="C:peroxisome"/>
    <property type="evidence" value="ECO:0007669"/>
    <property type="project" value="UniProtKB-SubCell"/>
</dbReference>
<evidence type="ECO:0000256" key="3">
    <source>
        <dbReference type="ARBA" id="ARBA00023026"/>
    </source>
</evidence>
<dbReference type="GO" id="GO:0004165">
    <property type="term" value="F:delta(3)-delta(2)-enoyl-CoA isomerase activity"/>
    <property type="evidence" value="ECO:0007669"/>
    <property type="project" value="UniProtKB-ARBA"/>
</dbReference>
<evidence type="ECO:0000256" key="4">
    <source>
        <dbReference type="ARBA" id="ARBA00023140"/>
    </source>
</evidence>
<dbReference type="InterPro" id="IPR051053">
    <property type="entry name" value="ECH/Chromodomain_protein"/>
</dbReference>
<dbReference type="Pfam" id="PF00378">
    <property type="entry name" value="ECH_1"/>
    <property type="match status" value="1"/>
</dbReference>
<dbReference type="CDD" id="cd06558">
    <property type="entry name" value="crotonase-like"/>
    <property type="match status" value="1"/>
</dbReference>
<keyword evidence="4" id="KW-0576">Peroxisome</keyword>
<protein>
    <submittedName>
        <fullName evidence="6">ClpP/crotonase</fullName>
    </submittedName>
</protein>
<dbReference type="SUPFAM" id="SSF52096">
    <property type="entry name" value="ClpP/crotonase"/>
    <property type="match status" value="1"/>
</dbReference>
<proteinExistence type="predicted"/>
<comment type="subcellular location">
    <subcellularLocation>
        <location evidence="1">Peroxisome</location>
    </subcellularLocation>
</comment>
<dbReference type="OrthoDB" id="448450at2759"/>
<dbReference type="InterPro" id="IPR029045">
    <property type="entry name" value="ClpP/crotonase-like_dom_sf"/>
</dbReference>
<dbReference type="EMBL" id="MU006344">
    <property type="protein sequence ID" value="KAF2845568.1"/>
    <property type="molecule type" value="Genomic_DNA"/>
</dbReference>
<dbReference type="Gene3D" id="1.10.12.10">
    <property type="entry name" value="Lyase 2-enoyl-coa Hydratase, Chain A, domain 2"/>
    <property type="match status" value="1"/>
</dbReference>
<accession>A0A6A7ATV5</accession>
<dbReference type="InterPro" id="IPR001753">
    <property type="entry name" value="Enoyl-CoA_hydra/iso"/>
</dbReference>
<gene>
    <name evidence="6" type="ORF">T440DRAFT_472491</name>
</gene>
<keyword evidence="5" id="KW-0413">Isomerase</keyword>
<organism evidence="6 7">
    <name type="scientific">Plenodomus tracheiphilus IPT5</name>
    <dbReference type="NCBI Taxonomy" id="1408161"/>
    <lineage>
        <taxon>Eukaryota</taxon>
        <taxon>Fungi</taxon>
        <taxon>Dikarya</taxon>
        <taxon>Ascomycota</taxon>
        <taxon>Pezizomycotina</taxon>
        <taxon>Dothideomycetes</taxon>
        <taxon>Pleosporomycetidae</taxon>
        <taxon>Pleosporales</taxon>
        <taxon>Pleosporineae</taxon>
        <taxon>Leptosphaeriaceae</taxon>
        <taxon>Plenodomus</taxon>
    </lineage>
</organism>
<evidence type="ECO:0000256" key="2">
    <source>
        <dbReference type="ARBA" id="ARBA00004685"/>
    </source>
</evidence>
<dbReference type="PANTHER" id="PTHR43684:SF1">
    <property type="entry name" value="ENOYL-COA DELTA ISOMERASE 2"/>
    <property type="match status" value="1"/>
</dbReference>
<evidence type="ECO:0000313" key="6">
    <source>
        <dbReference type="EMBL" id="KAF2845568.1"/>
    </source>
</evidence>
<dbReference type="AlphaFoldDB" id="A0A6A7ATV5"/>
<comment type="pathway">
    <text evidence="2">Mycotoxin biosynthesis.</text>
</comment>
<dbReference type="InterPro" id="IPR014748">
    <property type="entry name" value="Enoyl-CoA_hydra_C"/>
</dbReference>
<keyword evidence="7" id="KW-1185">Reference proteome</keyword>
<keyword evidence="3" id="KW-0843">Virulence</keyword>
<reference evidence="6" key="1">
    <citation type="submission" date="2020-01" db="EMBL/GenBank/DDBJ databases">
        <authorList>
            <consortium name="DOE Joint Genome Institute"/>
            <person name="Haridas S."/>
            <person name="Albert R."/>
            <person name="Binder M."/>
            <person name="Bloem J."/>
            <person name="Labutti K."/>
            <person name="Salamov A."/>
            <person name="Andreopoulos B."/>
            <person name="Baker S.E."/>
            <person name="Barry K."/>
            <person name="Bills G."/>
            <person name="Bluhm B.H."/>
            <person name="Cannon C."/>
            <person name="Castanera R."/>
            <person name="Culley D.E."/>
            <person name="Daum C."/>
            <person name="Ezra D."/>
            <person name="Gonzalez J.B."/>
            <person name="Henrissat B."/>
            <person name="Kuo A."/>
            <person name="Liang C."/>
            <person name="Lipzen A."/>
            <person name="Lutzoni F."/>
            <person name="Magnuson J."/>
            <person name="Mondo S."/>
            <person name="Nolan M."/>
            <person name="Ohm R."/>
            <person name="Pangilinan J."/>
            <person name="Park H.-J."/>
            <person name="Ramirez L."/>
            <person name="Alfaro M."/>
            <person name="Sun H."/>
            <person name="Tritt A."/>
            <person name="Yoshinaga Y."/>
            <person name="Zwiers L.-H."/>
            <person name="Turgeon B.G."/>
            <person name="Goodwin S.B."/>
            <person name="Spatafora J.W."/>
            <person name="Crous P.W."/>
            <person name="Grigoriev I.V."/>
        </authorList>
    </citation>
    <scope>NUCLEOTIDE SEQUENCE</scope>
    <source>
        <strain evidence="6">IPT5</strain>
    </source>
</reference>
<evidence type="ECO:0000313" key="7">
    <source>
        <dbReference type="Proteomes" id="UP000799423"/>
    </source>
</evidence>